<protein>
    <submittedName>
        <fullName evidence="2">Uncharacterized protein</fullName>
    </submittedName>
</protein>
<proteinExistence type="predicted"/>
<keyword evidence="3" id="KW-1185">Reference proteome</keyword>
<dbReference type="AlphaFoldDB" id="A0A7R9PVC2"/>
<sequence length="40" mass="4842">MRAKAEEAYEEIEAEEKEDEGEVQIDGTRRHRRINWQSDH</sequence>
<evidence type="ECO:0000256" key="1">
    <source>
        <dbReference type="SAM" id="MobiDB-lite"/>
    </source>
</evidence>
<gene>
    <name evidence="2" type="ORF">OSB1V03_LOCUS2515</name>
</gene>
<feature type="compositionally biased region" description="Acidic residues" evidence="1">
    <location>
        <begin position="8"/>
        <end position="23"/>
    </location>
</feature>
<evidence type="ECO:0000313" key="2">
    <source>
        <dbReference type="EMBL" id="CAD7622046.1"/>
    </source>
</evidence>
<organism evidence="2">
    <name type="scientific">Medioppia subpectinata</name>
    <dbReference type="NCBI Taxonomy" id="1979941"/>
    <lineage>
        <taxon>Eukaryota</taxon>
        <taxon>Metazoa</taxon>
        <taxon>Ecdysozoa</taxon>
        <taxon>Arthropoda</taxon>
        <taxon>Chelicerata</taxon>
        <taxon>Arachnida</taxon>
        <taxon>Acari</taxon>
        <taxon>Acariformes</taxon>
        <taxon>Sarcoptiformes</taxon>
        <taxon>Oribatida</taxon>
        <taxon>Brachypylina</taxon>
        <taxon>Oppioidea</taxon>
        <taxon>Oppiidae</taxon>
        <taxon>Medioppia</taxon>
    </lineage>
</organism>
<dbReference type="Proteomes" id="UP000759131">
    <property type="component" value="Unassembled WGS sequence"/>
</dbReference>
<feature type="region of interest" description="Disordered" evidence="1">
    <location>
        <begin position="1"/>
        <end position="26"/>
    </location>
</feature>
<dbReference type="EMBL" id="CAJPIZ010000895">
    <property type="protein sequence ID" value="CAG2102476.1"/>
    <property type="molecule type" value="Genomic_DNA"/>
</dbReference>
<reference evidence="2" key="1">
    <citation type="submission" date="2020-11" db="EMBL/GenBank/DDBJ databases">
        <authorList>
            <person name="Tran Van P."/>
        </authorList>
    </citation>
    <scope>NUCLEOTIDE SEQUENCE</scope>
</reference>
<accession>A0A7R9PVC2</accession>
<name>A0A7R9PVC2_9ACAR</name>
<evidence type="ECO:0000313" key="3">
    <source>
        <dbReference type="Proteomes" id="UP000759131"/>
    </source>
</evidence>
<dbReference type="EMBL" id="OC855470">
    <property type="protein sequence ID" value="CAD7622046.1"/>
    <property type="molecule type" value="Genomic_DNA"/>
</dbReference>